<dbReference type="PROSITE" id="PS00211">
    <property type="entry name" value="ABC_TRANSPORTER_1"/>
    <property type="match status" value="1"/>
</dbReference>
<reference evidence="9 10" key="1">
    <citation type="submission" date="2021-03" db="EMBL/GenBank/DDBJ databases">
        <title>Sequencing the genomes of 1000 actinobacteria strains.</title>
        <authorList>
            <person name="Klenk H.-P."/>
        </authorList>
    </citation>
    <scope>NUCLEOTIDE SEQUENCE [LARGE SCALE GENOMIC DNA]</scope>
    <source>
        <strain evidence="9 10">DSM 24221</strain>
    </source>
</reference>
<proteinExistence type="predicted"/>
<dbReference type="CDD" id="cd03258">
    <property type="entry name" value="ABC_MetN_methionine_transporter"/>
    <property type="match status" value="1"/>
</dbReference>
<dbReference type="InterPro" id="IPR003439">
    <property type="entry name" value="ABC_transporter-like_ATP-bd"/>
</dbReference>
<dbReference type="Pfam" id="PF00005">
    <property type="entry name" value="ABC_tran"/>
    <property type="match status" value="1"/>
</dbReference>
<dbReference type="SMART" id="SM00382">
    <property type="entry name" value="AAA"/>
    <property type="match status" value="1"/>
</dbReference>
<dbReference type="InterPro" id="IPR041701">
    <property type="entry name" value="MetN_ABC"/>
</dbReference>
<dbReference type="GO" id="GO:0005524">
    <property type="term" value="F:ATP binding"/>
    <property type="evidence" value="ECO:0007669"/>
    <property type="project" value="UniProtKB-KW"/>
</dbReference>
<keyword evidence="3" id="KW-0547">Nucleotide-binding</keyword>
<evidence type="ECO:0000256" key="5">
    <source>
        <dbReference type="ARBA" id="ARBA00022967"/>
    </source>
</evidence>
<evidence type="ECO:0000256" key="3">
    <source>
        <dbReference type="ARBA" id="ARBA00022741"/>
    </source>
</evidence>
<keyword evidence="5" id="KW-1278">Translocase</keyword>
<evidence type="ECO:0000313" key="9">
    <source>
        <dbReference type="EMBL" id="MBP2437731.1"/>
    </source>
</evidence>
<comment type="caution">
    <text evidence="9">The sequence shown here is derived from an EMBL/GenBank/DDBJ whole genome shotgun (WGS) entry which is preliminary data.</text>
</comment>
<dbReference type="PROSITE" id="PS50893">
    <property type="entry name" value="ABC_TRANSPORTER_2"/>
    <property type="match status" value="1"/>
</dbReference>
<accession>A0ABS4ZMQ0</accession>
<keyword evidence="7" id="KW-0472">Membrane</keyword>
<evidence type="ECO:0000256" key="7">
    <source>
        <dbReference type="ARBA" id="ARBA00023136"/>
    </source>
</evidence>
<keyword evidence="10" id="KW-1185">Reference proteome</keyword>
<evidence type="ECO:0000256" key="6">
    <source>
        <dbReference type="ARBA" id="ARBA00022970"/>
    </source>
</evidence>
<dbReference type="EMBL" id="JAGIOL010000001">
    <property type="protein sequence ID" value="MBP2437731.1"/>
    <property type="molecule type" value="Genomic_DNA"/>
</dbReference>
<dbReference type="InterPro" id="IPR018449">
    <property type="entry name" value="NIL_domain"/>
</dbReference>
<dbReference type="PANTHER" id="PTHR43166">
    <property type="entry name" value="AMINO ACID IMPORT ATP-BINDING PROTEIN"/>
    <property type="match status" value="1"/>
</dbReference>
<dbReference type="Gene3D" id="3.30.70.260">
    <property type="match status" value="1"/>
</dbReference>
<evidence type="ECO:0000259" key="8">
    <source>
        <dbReference type="PROSITE" id="PS50893"/>
    </source>
</evidence>
<dbReference type="InterPro" id="IPR045865">
    <property type="entry name" value="ACT-like_dom_sf"/>
</dbReference>
<feature type="domain" description="ABC transporter" evidence="8">
    <location>
        <begin position="2"/>
        <end position="237"/>
    </location>
</feature>
<protein>
    <submittedName>
        <fullName evidence="9">D-methionine transport system ATP-binding protein</fullName>
    </submittedName>
</protein>
<dbReference type="Gene3D" id="3.40.50.300">
    <property type="entry name" value="P-loop containing nucleotide triphosphate hydrolases"/>
    <property type="match status" value="1"/>
</dbReference>
<organism evidence="9 10">
    <name type="scientific">Microbacterium amylolyticum</name>
    <dbReference type="NCBI Taxonomy" id="936337"/>
    <lineage>
        <taxon>Bacteria</taxon>
        <taxon>Bacillati</taxon>
        <taxon>Actinomycetota</taxon>
        <taxon>Actinomycetes</taxon>
        <taxon>Micrococcales</taxon>
        <taxon>Microbacteriaceae</taxon>
        <taxon>Microbacterium</taxon>
    </lineage>
</organism>
<dbReference type="PANTHER" id="PTHR43166:SF30">
    <property type="entry name" value="METHIONINE IMPORT ATP-BINDING PROTEIN METN"/>
    <property type="match status" value="1"/>
</dbReference>
<dbReference type="SUPFAM" id="SSF55021">
    <property type="entry name" value="ACT-like"/>
    <property type="match status" value="1"/>
</dbReference>
<dbReference type="SMART" id="SM00930">
    <property type="entry name" value="NIL"/>
    <property type="match status" value="1"/>
</dbReference>
<keyword evidence="1" id="KW-0813">Transport</keyword>
<sequence>MITASHLIKAYGETRALDDVSLDVAEGDIFGVVGTSGAGKSTLIRTINGLESPDSGTVDVAGTRITNLSGDELRAARHGIGMIFQHFNLLSRRTVAGNVSLALEAVGMNKARRNTRIREILDLVGLADRADHYPAQLSGGQKQRVGIARALATNPRVLLSDEATSALDPETTAQILGLLKQLNRELGLTILLITHEMDVVKQICTSAALMQHGRIVEGGRLRDILLRPGSLIARQLFPLGEAPRSPGTTVLDLTFTELTAQDPVIARLAREQGLDVGLLGAAIETIDGEQTGRTRLALPSGANVDAAVASLQHQGIVVEVVA</sequence>
<evidence type="ECO:0000256" key="2">
    <source>
        <dbReference type="ARBA" id="ARBA00022475"/>
    </source>
</evidence>
<keyword evidence="2" id="KW-1003">Cell membrane</keyword>
<dbReference type="RefSeq" id="WP_165133209.1">
    <property type="nucleotide sequence ID" value="NZ_CP049253.1"/>
</dbReference>
<dbReference type="SUPFAM" id="SSF52540">
    <property type="entry name" value="P-loop containing nucleoside triphosphate hydrolases"/>
    <property type="match status" value="1"/>
</dbReference>
<name>A0ABS4ZMQ0_9MICO</name>
<dbReference type="InterPro" id="IPR027417">
    <property type="entry name" value="P-loop_NTPase"/>
</dbReference>
<evidence type="ECO:0000256" key="4">
    <source>
        <dbReference type="ARBA" id="ARBA00022840"/>
    </source>
</evidence>
<dbReference type="InterPro" id="IPR017871">
    <property type="entry name" value="ABC_transporter-like_CS"/>
</dbReference>
<keyword evidence="4 9" id="KW-0067">ATP-binding</keyword>
<dbReference type="Proteomes" id="UP001519362">
    <property type="component" value="Unassembled WGS sequence"/>
</dbReference>
<gene>
    <name evidence="9" type="ORF">JOF34_002317</name>
</gene>
<dbReference type="Pfam" id="PF09383">
    <property type="entry name" value="NIL"/>
    <property type="match status" value="1"/>
</dbReference>
<keyword evidence="6" id="KW-0029">Amino-acid transport</keyword>
<dbReference type="InterPro" id="IPR003593">
    <property type="entry name" value="AAA+_ATPase"/>
</dbReference>
<dbReference type="InterPro" id="IPR050086">
    <property type="entry name" value="MetN_ABC_transporter-like"/>
</dbReference>
<evidence type="ECO:0000313" key="10">
    <source>
        <dbReference type="Proteomes" id="UP001519362"/>
    </source>
</evidence>
<evidence type="ECO:0000256" key="1">
    <source>
        <dbReference type="ARBA" id="ARBA00022448"/>
    </source>
</evidence>